<comment type="caution">
    <text evidence="2">The sequence shown here is derived from an EMBL/GenBank/DDBJ whole genome shotgun (WGS) entry which is preliminary data.</text>
</comment>
<keyword evidence="1" id="KW-0732">Signal</keyword>
<evidence type="ECO:0000256" key="1">
    <source>
        <dbReference type="SAM" id="SignalP"/>
    </source>
</evidence>
<evidence type="ECO:0000313" key="2">
    <source>
        <dbReference type="EMBL" id="KGT81547.1"/>
    </source>
</evidence>
<feature type="signal peptide" evidence="1">
    <location>
        <begin position="1"/>
        <end position="26"/>
    </location>
</feature>
<dbReference type="EMBL" id="JRPN01000001">
    <property type="protein sequence ID" value="KGT81547.1"/>
    <property type="molecule type" value="Genomic_DNA"/>
</dbReference>
<proteinExistence type="predicted"/>
<evidence type="ECO:0000313" key="3">
    <source>
        <dbReference type="Proteomes" id="UP000030377"/>
    </source>
</evidence>
<name>A0A0A3Y4B0_BRAJP</name>
<gene>
    <name evidence="2" type="ORF">MA20_02020</name>
</gene>
<organism evidence="2 3">
    <name type="scientific">Bradyrhizobium japonicum</name>
    <dbReference type="NCBI Taxonomy" id="375"/>
    <lineage>
        <taxon>Bacteria</taxon>
        <taxon>Pseudomonadati</taxon>
        <taxon>Pseudomonadota</taxon>
        <taxon>Alphaproteobacteria</taxon>
        <taxon>Hyphomicrobiales</taxon>
        <taxon>Nitrobacteraceae</taxon>
        <taxon>Bradyrhizobium</taxon>
    </lineage>
</organism>
<dbReference type="Proteomes" id="UP000030377">
    <property type="component" value="Unassembled WGS sequence"/>
</dbReference>
<accession>A0A0A3Y4B0</accession>
<feature type="chain" id="PRO_5002004913" evidence="1">
    <location>
        <begin position="27"/>
        <end position="125"/>
    </location>
</feature>
<sequence length="125" mass="12900">MQLSKVAALTLIASCPSLLSVSRAAAVSECSISGTLADWGENSTADIDLASGGSCQFPIKMRGTVSGSDISQKPSHGKLKRLNLSTFEYKAKAKYKGSDTFAIKATGQGPTASGTSVITVRATIK</sequence>
<protein>
    <submittedName>
        <fullName evidence="2">Uncharacterized protein</fullName>
    </submittedName>
</protein>
<dbReference type="RefSeq" id="WP_041953272.1">
    <property type="nucleotide sequence ID" value="NZ_JRPN01000001.1"/>
</dbReference>
<dbReference type="AlphaFoldDB" id="A0A0A3Y4B0"/>
<reference evidence="2 3" key="1">
    <citation type="submission" date="2014-09" db="EMBL/GenBank/DDBJ databases">
        <title>Draft genome of Bradyrhizobium japonicum Is-34.</title>
        <authorList>
            <person name="Tsurumaru H."/>
            <person name="Yamakawa T."/>
            <person name="Hashimoto S."/>
            <person name="Okizaki K."/>
            <person name="Kanesaki Y."/>
            <person name="Yoshikawa H."/>
            <person name="Yajima S."/>
        </authorList>
    </citation>
    <scope>NUCLEOTIDE SEQUENCE [LARGE SCALE GENOMIC DNA]</scope>
    <source>
        <strain evidence="2 3">Is-34</strain>
    </source>
</reference>